<accession>A0A1T2XFG1</accession>
<dbReference type="OrthoDB" id="1797983at2"/>
<feature type="transmembrane region" description="Helical" evidence="1">
    <location>
        <begin position="6"/>
        <end position="26"/>
    </location>
</feature>
<keyword evidence="3" id="KW-1185">Reference proteome</keyword>
<dbReference type="RefSeq" id="WP_078498954.1">
    <property type="nucleotide sequence ID" value="NZ_MSZX01000004.1"/>
</dbReference>
<dbReference type="AlphaFoldDB" id="A0A1T2XFG1"/>
<organism evidence="2 3">
    <name type="scientific">Paenibacillus selenitireducens</name>
    <dbReference type="NCBI Taxonomy" id="1324314"/>
    <lineage>
        <taxon>Bacteria</taxon>
        <taxon>Bacillati</taxon>
        <taxon>Bacillota</taxon>
        <taxon>Bacilli</taxon>
        <taxon>Bacillales</taxon>
        <taxon>Paenibacillaceae</taxon>
        <taxon>Paenibacillus</taxon>
    </lineage>
</organism>
<comment type="caution">
    <text evidence="2">The sequence shown here is derived from an EMBL/GenBank/DDBJ whole genome shotgun (WGS) entry which is preliminary data.</text>
</comment>
<evidence type="ECO:0000313" key="3">
    <source>
        <dbReference type="Proteomes" id="UP000190188"/>
    </source>
</evidence>
<evidence type="ECO:0000313" key="2">
    <source>
        <dbReference type="EMBL" id="OPA78624.1"/>
    </source>
</evidence>
<reference evidence="2 3" key="1">
    <citation type="submission" date="2017-01" db="EMBL/GenBank/DDBJ databases">
        <title>Genome analysis of Paenibacillus selenitrireducens ES3-24.</title>
        <authorList>
            <person name="Xu D."/>
            <person name="Yao R."/>
            <person name="Zheng S."/>
        </authorList>
    </citation>
    <scope>NUCLEOTIDE SEQUENCE [LARGE SCALE GENOMIC DNA]</scope>
    <source>
        <strain evidence="2 3">ES3-24</strain>
    </source>
</reference>
<protein>
    <submittedName>
        <fullName evidence="2">Uncharacterized protein</fullName>
    </submittedName>
</protein>
<proteinExistence type="predicted"/>
<sequence>MKRSKLIKVLVMIGLGMVLVTTLMYVTPIGKEMRIVLAETLSSTRYEPYARVLGVELEKKAPPLPRVVVGNTEVPVKQSSYCWGELGCADYAGGIESFEGRSPTIVTPEASMKFTFDYQPGPAELHLNQIQDSTNQDIPIQDSDWITPKDKGVYYYHISASWEKKGSTSATFVIEVK</sequence>
<keyword evidence="1" id="KW-1133">Transmembrane helix</keyword>
<evidence type="ECO:0000256" key="1">
    <source>
        <dbReference type="SAM" id="Phobius"/>
    </source>
</evidence>
<name>A0A1T2XFG1_9BACL</name>
<dbReference type="Proteomes" id="UP000190188">
    <property type="component" value="Unassembled WGS sequence"/>
</dbReference>
<keyword evidence="1" id="KW-0812">Transmembrane</keyword>
<dbReference type="EMBL" id="MSZX01000004">
    <property type="protein sequence ID" value="OPA78624.1"/>
    <property type="molecule type" value="Genomic_DNA"/>
</dbReference>
<keyword evidence="1" id="KW-0472">Membrane</keyword>
<gene>
    <name evidence="2" type="ORF">BVG16_12225</name>
</gene>